<dbReference type="RefSeq" id="XP_022837577.1">
    <property type="nucleotide sequence ID" value="XM_022981809.1"/>
</dbReference>
<sequence>MEPPPLPPRQAVPKDGIGPRGLPETYHTARVLDSTARYERFIKKLRTLEEEQKRGAINTEKDLKDTQYNDFFIRCDRRSLINNVARRVDLCLTSYEEDLQAKRARLTALLTAEEEKNIRMFVEQAQAGAEAVWQDKKKRLAYLLAKRKKEHDDKYRDVPISKCVHAHPCILKMGAKECQDIRLYQIKENLAKKMSEIEMDKMWHAVALKESEALSARMEMDAIERLRREHECLKHSDEQIARKKEQRRKEQELLKAEAKKFRELYEEELRKEGAEQLVEQQKKLKESEDRAASFKDRQETLERLQAENKLVKDTWDSLSHMGLMDEKYKEELRKKKERDLEMCNRRIVKLKKDRARAMEADDALFDIEAKKIQDGLDQRRCQDLLRVKKMNDEARAGIKEQIKENAMARAKEKDADRDMLEYQQQLGKQLDQLVQHRELTEAQARKLFQKQLLEQIEYNKLIKARQDAEELDQRKKGIAAADDYQNEITKIMCRPSLSDEMHPFMRKMYSGLKMKVKCPCSKPDYCAVPVREPKPGDTTKAGLNPTETSPEDAGNEAPNPTKDSNNP</sequence>
<dbReference type="KEGG" id="sliu:111364774"/>
<gene>
    <name evidence="7" type="primary">LOC111364774</name>
</gene>
<reference evidence="7" key="1">
    <citation type="submission" date="2025-08" db="UniProtKB">
        <authorList>
            <consortium name="RefSeq"/>
        </authorList>
    </citation>
    <scope>IDENTIFICATION</scope>
    <source>
        <strain evidence="7">Ishihara</strain>
        <tissue evidence="7">Whole body</tissue>
    </source>
</reference>
<keyword evidence="4" id="KW-0175">Coiled coil</keyword>
<evidence type="ECO:0000313" key="6">
    <source>
        <dbReference type="Proteomes" id="UP000301870"/>
    </source>
</evidence>
<evidence type="ECO:0000256" key="5">
    <source>
        <dbReference type="SAM" id="MobiDB-lite"/>
    </source>
</evidence>
<keyword evidence="2" id="KW-0969">Cilium</keyword>
<name>A0A9J7ES66_SPOLT</name>
<organism evidence="6 7">
    <name type="scientific">Spodoptera litura</name>
    <name type="common">Asian cotton leafworm</name>
    <dbReference type="NCBI Taxonomy" id="69820"/>
    <lineage>
        <taxon>Eukaryota</taxon>
        <taxon>Metazoa</taxon>
        <taxon>Ecdysozoa</taxon>
        <taxon>Arthropoda</taxon>
        <taxon>Hexapoda</taxon>
        <taxon>Insecta</taxon>
        <taxon>Pterygota</taxon>
        <taxon>Neoptera</taxon>
        <taxon>Endopterygota</taxon>
        <taxon>Lepidoptera</taxon>
        <taxon>Glossata</taxon>
        <taxon>Ditrysia</taxon>
        <taxon>Noctuoidea</taxon>
        <taxon>Noctuidae</taxon>
        <taxon>Amphipyrinae</taxon>
        <taxon>Spodoptera</taxon>
    </lineage>
</organism>
<dbReference type="AlphaFoldDB" id="A0A9J7ES66"/>
<comment type="subcellular location">
    <subcellularLocation>
        <location evidence="1">Cell projection</location>
        <location evidence="1">Cilium</location>
    </subcellularLocation>
</comment>
<dbReference type="PANTHER" id="PTHR31183:SF1">
    <property type="entry name" value="CILIA- AND FLAGELLA-ASSOCIATED PROTEIN 53"/>
    <property type="match status" value="1"/>
</dbReference>
<dbReference type="InterPro" id="IPR043596">
    <property type="entry name" value="CFAP53/TCHP"/>
</dbReference>
<dbReference type="Proteomes" id="UP000301870">
    <property type="component" value="Chromosome 5"/>
</dbReference>
<keyword evidence="6" id="KW-1185">Reference proteome</keyword>
<protein>
    <submittedName>
        <fullName evidence="7">Trichohyalin-like</fullName>
    </submittedName>
</protein>
<proteinExistence type="predicted"/>
<feature type="region of interest" description="Disordered" evidence="5">
    <location>
        <begin position="527"/>
        <end position="567"/>
    </location>
</feature>
<accession>A0A9J7ES66</accession>
<feature type="coiled-coil region" evidence="4">
    <location>
        <begin position="233"/>
        <end position="304"/>
    </location>
</feature>
<feature type="compositionally biased region" description="Pro residues" evidence="5">
    <location>
        <begin position="1"/>
        <end position="10"/>
    </location>
</feature>
<dbReference type="PANTHER" id="PTHR31183">
    <property type="entry name" value="TRICHOPLEIN KERATIN FILAMENT-BINDING PROTEIN FAMILY MEMBER"/>
    <property type="match status" value="1"/>
</dbReference>
<dbReference type="OrthoDB" id="75950at2759"/>
<evidence type="ECO:0000256" key="2">
    <source>
        <dbReference type="ARBA" id="ARBA00023069"/>
    </source>
</evidence>
<keyword evidence="3" id="KW-0966">Cell projection</keyword>
<dbReference type="GO" id="GO:0005929">
    <property type="term" value="C:cilium"/>
    <property type="evidence" value="ECO:0007669"/>
    <property type="project" value="UniProtKB-SubCell"/>
</dbReference>
<evidence type="ECO:0000313" key="7">
    <source>
        <dbReference type="RefSeq" id="XP_022837577.1"/>
    </source>
</evidence>
<evidence type="ECO:0000256" key="1">
    <source>
        <dbReference type="ARBA" id="ARBA00004138"/>
    </source>
</evidence>
<dbReference type="GeneID" id="111364774"/>
<evidence type="ECO:0000256" key="3">
    <source>
        <dbReference type="ARBA" id="ARBA00023273"/>
    </source>
</evidence>
<evidence type="ECO:0000256" key="4">
    <source>
        <dbReference type="SAM" id="Coils"/>
    </source>
</evidence>
<feature type="coiled-coil region" evidence="4">
    <location>
        <begin position="333"/>
        <end position="360"/>
    </location>
</feature>
<feature type="region of interest" description="Disordered" evidence="5">
    <location>
        <begin position="1"/>
        <end position="25"/>
    </location>
</feature>